<dbReference type="AlphaFoldDB" id="A0A9Q0FTG7"/>
<dbReference type="InterPro" id="IPR001087">
    <property type="entry name" value="GDSL"/>
</dbReference>
<dbReference type="OrthoDB" id="1600564at2759"/>
<dbReference type="PANTHER" id="PTHR45966:SF40">
    <property type="entry name" value="GDSL ESTERASE_LIPASE 1-LIKE"/>
    <property type="match status" value="1"/>
</dbReference>
<keyword evidence="2 3" id="KW-0732">Signal</keyword>
<accession>A0A9Q0FTG7</accession>
<dbReference type="Gene3D" id="3.40.50.1110">
    <property type="entry name" value="SGNH hydrolase"/>
    <property type="match status" value="4"/>
</dbReference>
<comment type="similarity">
    <text evidence="1">Belongs to the 'GDSL' lipolytic enzyme family.</text>
</comment>
<dbReference type="InterPro" id="IPR044552">
    <property type="entry name" value="GLIP1-5/GLL25"/>
</dbReference>
<keyword evidence="5" id="KW-1185">Reference proteome</keyword>
<dbReference type="GO" id="GO:0016298">
    <property type="term" value="F:lipase activity"/>
    <property type="evidence" value="ECO:0007669"/>
    <property type="project" value="TreeGrafter"/>
</dbReference>
<feature type="chain" id="PRO_5040431883" description="SGNH hydrolase-type esterase domain-containing protein" evidence="3">
    <location>
        <begin position="29"/>
        <end position="985"/>
    </location>
</feature>
<feature type="signal peptide" evidence="3">
    <location>
        <begin position="1"/>
        <end position="28"/>
    </location>
</feature>
<dbReference type="InterPro" id="IPR035669">
    <property type="entry name" value="SGNH_plant_lipase-like"/>
</dbReference>
<reference evidence="4" key="1">
    <citation type="submission" date="2022-02" db="EMBL/GenBank/DDBJ databases">
        <authorList>
            <person name="Henning P.M."/>
            <person name="McCubbin A.G."/>
            <person name="Shore J.S."/>
        </authorList>
    </citation>
    <scope>NUCLEOTIDE SEQUENCE</scope>
    <source>
        <strain evidence="4">F60SS</strain>
        <tissue evidence="4">Leaves</tissue>
    </source>
</reference>
<dbReference type="PANTHER" id="PTHR45966">
    <property type="entry name" value="GDSL-LIKE LIPASE/ACYLHYDROLASE"/>
    <property type="match status" value="1"/>
</dbReference>
<proteinExistence type="inferred from homology"/>
<evidence type="ECO:0000313" key="4">
    <source>
        <dbReference type="EMBL" id="KAJ4837544.1"/>
    </source>
</evidence>
<feature type="non-terminal residue" evidence="4">
    <location>
        <position position="985"/>
    </location>
</feature>
<evidence type="ECO:0000256" key="3">
    <source>
        <dbReference type="SAM" id="SignalP"/>
    </source>
</evidence>
<gene>
    <name evidence="4" type="ORF">Tsubulata_028095</name>
</gene>
<dbReference type="EMBL" id="JAKUCV010003809">
    <property type="protein sequence ID" value="KAJ4837544.1"/>
    <property type="molecule type" value="Genomic_DNA"/>
</dbReference>
<evidence type="ECO:0008006" key="6">
    <source>
        <dbReference type="Google" id="ProtNLM"/>
    </source>
</evidence>
<reference evidence="4" key="2">
    <citation type="journal article" date="2023" name="Plants (Basel)">
        <title>Annotation of the Turnera subulata (Passifloraceae) Draft Genome Reveals the S-Locus Evolved after the Divergence of Turneroideae from Passifloroideae in a Stepwise Manner.</title>
        <authorList>
            <person name="Henning P.M."/>
            <person name="Roalson E.H."/>
            <person name="Mir W."/>
            <person name="McCubbin A.G."/>
            <person name="Shore J.S."/>
        </authorList>
    </citation>
    <scope>NUCLEOTIDE SEQUENCE</scope>
    <source>
        <strain evidence="4">F60SS</strain>
    </source>
</reference>
<evidence type="ECO:0000256" key="1">
    <source>
        <dbReference type="ARBA" id="ARBA00008668"/>
    </source>
</evidence>
<dbReference type="PROSITE" id="PS51257">
    <property type="entry name" value="PROKAR_LIPOPROTEIN"/>
    <property type="match status" value="1"/>
</dbReference>
<comment type="caution">
    <text evidence="4">The sequence shown here is derived from an EMBL/GenBank/DDBJ whole genome shotgun (WGS) entry which is preliminary data.</text>
</comment>
<protein>
    <recommendedName>
        <fullName evidence="6">SGNH hydrolase-type esterase domain-containing protein</fullName>
    </recommendedName>
</protein>
<name>A0A9Q0FTG7_9ROSI</name>
<dbReference type="Proteomes" id="UP001141552">
    <property type="component" value="Unassembled WGS sequence"/>
</dbReference>
<dbReference type="Pfam" id="PF00657">
    <property type="entry name" value="Lipase_GDSL"/>
    <property type="match status" value="4"/>
</dbReference>
<sequence length="985" mass="111631">MARFSHYYTFFAFFLHIVLILMSCKSKAEEKLKNPPLPPPALFIFGDSLVDVGNNNYINTTTLDQANFWPYGETYFKFPTGRFSDGRLVTDFIAGALVETFQGDVIDLETQLSYYKKVGSWLRDNLGDDESKMRLSKAVYFFSIGSNDYLSPFLTNSTAFKSYSDSKYVGIVIGNLTTEIYVLGGRKFAFLNVPRLGCLPGIRILKPDNNGSCLDGISSLATLHNRVLSKVLSRLEKQLNGFKFSLFDLHSFLQQRMKHPSKYGFKEGESACCGTGQFRGVFSCGGKRIVKEFELCEKPEEFIHYLMPEIITTCKMLLAQQTSGHMEKPSLSILLEDLLMVESFLILLVVNLKTQLSYFRDVEKQLRQKIGDADTKLLLSKAIYLFSVGSNDYIVPFTTNSTVLQLYSQKEYVGMEIHKVGGKKFGFVNVGPLGCLPFMKALKQLTSGCFQELTVLEKLHNKELSKILKDLQRQLEGFQGRERGMLWNRSLQRNPQLRWKEADKRVPVVNLQTQLSYFRDVEKQVRKEIGDAETKLLLSKAIYLFSIGINDYVIPLTTNSTVFQSYSEKEYLGMEIYKVGGRKFGFVNTPPMGCTPYMKALKQLSSGCFEAITALEKLHNRELSKLLKDLQGKLEGFGYTNFDVYKSLRERINHPSKHGFKEGKEACCGTGPYRGIIPSCGWTKDFQLCHNASEYKMEPSWLNSYAFLLCLSMLIAVTSCHSHLSPSDNHVPLFVFGGSQFDAGNNKYLKNVPQGPNYFWPYGETFFKHPAGRFSDGRIIPDFIGKILILFSQVFSLPLMRPWTEYLKLPLIPPYLQPDNHQFTNGVNFASGGGGALVETHRGMLSYFKEVVNQLKKKLGNEETEILLSKAIYLFSSGSSDYVATFTANSCSMMRSYTEKEYVGMVIGNITTVIKEMYKIGARKFGFVNLPLWDTIPLMKAFKQTSNGTGSCMDEVEVLVKLHNKAFPEALKELQMQQLKELKYS</sequence>
<dbReference type="InterPro" id="IPR036514">
    <property type="entry name" value="SGNH_hydro_sf"/>
</dbReference>
<evidence type="ECO:0000256" key="2">
    <source>
        <dbReference type="ARBA" id="ARBA00022729"/>
    </source>
</evidence>
<organism evidence="4 5">
    <name type="scientific">Turnera subulata</name>
    <dbReference type="NCBI Taxonomy" id="218843"/>
    <lineage>
        <taxon>Eukaryota</taxon>
        <taxon>Viridiplantae</taxon>
        <taxon>Streptophyta</taxon>
        <taxon>Embryophyta</taxon>
        <taxon>Tracheophyta</taxon>
        <taxon>Spermatophyta</taxon>
        <taxon>Magnoliopsida</taxon>
        <taxon>eudicotyledons</taxon>
        <taxon>Gunneridae</taxon>
        <taxon>Pentapetalae</taxon>
        <taxon>rosids</taxon>
        <taxon>fabids</taxon>
        <taxon>Malpighiales</taxon>
        <taxon>Passifloraceae</taxon>
        <taxon>Turnera</taxon>
    </lineage>
</organism>
<dbReference type="CDD" id="cd01837">
    <property type="entry name" value="SGNH_plant_lipase_like"/>
    <property type="match status" value="1"/>
</dbReference>
<evidence type="ECO:0000313" key="5">
    <source>
        <dbReference type="Proteomes" id="UP001141552"/>
    </source>
</evidence>